<dbReference type="PIRSF" id="PIRSF036389">
    <property type="entry name" value="IOR_B"/>
    <property type="match status" value="1"/>
</dbReference>
<feature type="domain" description="Aldehyde oxidase/xanthine dehydrogenase a/b hammerhead" evidence="1">
    <location>
        <begin position="215"/>
        <end position="307"/>
    </location>
</feature>
<dbReference type="Gene3D" id="3.30.365.10">
    <property type="entry name" value="Aldehyde oxidase/xanthine dehydrogenase, molybdopterin binding domain"/>
    <property type="match status" value="4"/>
</dbReference>
<dbReference type="InterPro" id="IPR006311">
    <property type="entry name" value="TAT_signal"/>
</dbReference>
<dbReference type="InterPro" id="IPR000674">
    <property type="entry name" value="Ald_Oxase/Xan_DH_a/b"/>
</dbReference>
<accession>A0A4S3KSN3</accession>
<keyword evidence="3" id="KW-1185">Reference proteome</keyword>
<evidence type="ECO:0000259" key="1">
    <source>
        <dbReference type="SMART" id="SM01008"/>
    </source>
</evidence>
<evidence type="ECO:0000313" key="2">
    <source>
        <dbReference type="EMBL" id="THD11508.1"/>
    </source>
</evidence>
<dbReference type="SMART" id="SM01008">
    <property type="entry name" value="Ald_Xan_dh_C"/>
    <property type="match status" value="1"/>
</dbReference>
<dbReference type="InterPro" id="IPR012368">
    <property type="entry name" value="OxRdtase_Mopterin-bd_su_IorB"/>
</dbReference>
<protein>
    <recommendedName>
        <fullName evidence="1">Aldehyde oxidase/xanthine dehydrogenase a/b hammerhead domain-containing protein</fullName>
    </recommendedName>
</protein>
<dbReference type="OrthoDB" id="6177861at2"/>
<evidence type="ECO:0000313" key="3">
    <source>
        <dbReference type="Proteomes" id="UP000307749"/>
    </source>
</evidence>
<dbReference type="GO" id="GO:0016491">
    <property type="term" value="F:oxidoreductase activity"/>
    <property type="evidence" value="ECO:0007669"/>
    <property type="project" value="InterPro"/>
</dbReference>
<dbReference type="Pfam" id="PF02738">
    <property type="entry name" value="MoCoBD_1"/>
    <property type="match status" value="1"/>
</dbReference>
<dbReference type="RefSeq" id="WP_081129860.1">
    <property type="nucleotide sequence ID" value="NZ_LDOS01000002.1"/>
</dbReference>
<reference evidence="2 3" key="1">
    <citation type="submission" date="2017-02" db="EMBL/GenBank/DDBJ databases">
        <title>Whole genome sequencing of Metallibacterium scheffleri DSM 24874 (T).</title>
        <authorList>
            <person name="Kumar S."/>
            <person name="Patil P."/>
            <person name="Patil P.B."/>
        </authorList>
    </citation>
    <scope>NUCLEOTIDE SEQUENCE [LARGE SCALE GENOMIC DNA]</scope>
    <source>
        <strain evidence="2 3">DSM 24874</strain>
    </source>
</reference>
<dbReference type="InterPro" id="IPR008274">
    <property type="entry name" value="AldOxase/xan_DH_MoCoBD1"/>
</dbReference>
<dbReference type="InterPro" id="IPR037165">
    <property type="entry name" value="AldOxase/xan_DH_Mopterin-bd_sf"/>
</dbReference>
<dbReference type="InterPro" id="IPR052516">
    <property type="entry name" value="N-heterocyclic_Hydroxylase"/>
</dbReference>
<dbReference type="InterPro" id="IPR036856">
    <property type="entry name" value="Ald_Oxase/Xan_DH_a/b_sf"/>
</dbReference>
<dbReference type="SUPFAM" id="SSF54665">
    <property type="entry name" value="CO dehydrogenase molybdoprotein N-domain-like"/>
    <property type="match status" value="1"/>
</dbReference>
<dbReference type="Proteomes" id="UP000307749">
    <property type="component" value="Unassembled WGS sequence"/>
</dbReference>
<dbReference type="Gene3D" id="3.90.1170.50">
    <property type="entry name" value="Aldehyde oxidase/xanthine dehydrogenase, a/b hammerhead"/>
    <property type="match status" value="1"/>
</dbReference>
<dbReference type="EMBL" id="MWQO01000012">
    <property type="protein sequence ID" value="THD11508.1"/>
    <property type="molecule type" value="Genomic_DNA"/>
</dbReference>
<dbReference type="Pfam" id="PF20256">
    <property type="entry name" value="MoCoBD_2"/>
    <property type="match status" value="1"/>
</dbReference>
<dbReference type="InterPro" id="IPR046867">
    <property type="entry name" value="AldOxase/xan_DH_MoCoBD2"/>
</dbReference>
<name>A0A4S3KSN3_9GAMM</name>
<dbReference type="PROSITE" id="PS51318">
    <property type="entry name" value="TAT"/>
    <property type="match status" value="1"/>
</dbReference>
<gene>
    <name evidence="2" type="ORF">B1806_03690</name>
</gene>
<sequence length="747" mass="80096">MSELDRRRFLKVMLGAGGALIVGLPLRALHAATLPLPLALLGDNWTRLSAFVSIEPNGRTLIGARAPDTGQGVRTSLPRIIADELDADWARVEVLAMPLGVEDDNGKPRWLYGPQHAGGSRNIAEAWQDLRSIGAAARWLLRQAAAQRWNLPAERLGTHAGWVIAPDGRRLDYGELAAAAAQLQLPDAGVAPKPASDYRLIGQPAGDVDARAMLSGRQAFAFDQTWGDGYVAVIARCPYAEGELAHLDDGAARAVEGVEKIILISVREASGLIGDVPLAPGVAVLARDTWAALKGRTQLALRWRARHGGDASSAALAQQAEVLLKGTPTTPVRNDGDFAKAFKAAAHHIEAEYHVPFVAHATMEPMSCMALITSDRAHLIAPTQSPRRALSIVQKLTGLDAGSILIEMPRIGGGYGRRLDDDYIAEAVLLAQAAGKPIKLLWMREDDMTHDVYRPFGVHRLAAGTDRKGRVEAWQHHLASTSRLWHRGVPASQLWTSEMQSDALPAGLVPNFQLGWYALDFPLWRGAWRAPSHDSNTFAIESFLDEIAHATHQDPLKLRLALLGATRQWQVQGVTFDSGRLAAVLQRAAQAIGWGARVPAGHGRGLACAFSAGGYCAHAMEVSVQGGKVHFHRAVAVVDVGRVVNPLGVDAQIMGGTLDALSTALKLEITVKDGQVQQQNFPEYPIARMRELPRAVEVIAIASGATPVGAEDLGVPSAAPALANAIFAATGKRLRRMPFAAQLARMG</sequence>
<proteinExistence type="predicted"/>
<organism evidence="2 3">
    <name type="scientific">Metallibacterium scheffleri</name>
    <dbReference type="NCBI Taxonomy" id="993689"/>
    <lineage>
        <taxon>Bacteria</taxon>
        <taxon>Pseudomonadati</taxon>
        <taxon>Pseudomonadota</taxon>
        <taxon>Gammaproteobacteria</taxon>
        <taxon>Lysobacterales</taxon>
        <taxon>Rhodanobacteraceae</taxon>
        <taxon>Metallibacterium</taxon>
    </lineage>
</organism>
<comment type="caution">
    <text evidence="2">The sequence shown here is derived from an EMBL/GenBank/DDBJ whole genome shotgun (WGS) entry which is preliminary data.</text>
</comment>
<dbReference type="PANTHER" id="PTHR47495:SF1">
    <property type="entry name" value="BLL3820 PROTEIN"/>
    <property type="match status" value="1"/>
</dbReference>
<dbReference type="STRING" id="993689.GCA_002077135_01652"/>
<dbReference type="SUPFAM" id="SSF56003">
    <property type="entry name" value="Molybdenum cofactor-binding domain"/>
    <property type="match status" value="2"/>
</dbReference>
<dbReference type="PANTHER" id="PTHR47495">
    <property type="entry name" value="ALDEHYDE DEHYDROGENASE"/>
    <property type="match status" value="1"/>
</dbReference>
<dbReference type="AlphaFoldDB" id="A0A4S3KSN3"/>